<evidence type="ECO:0000313" key="8">
    <source>
        <dbReference type="EMBL" id="PNV65173.1"/>
    </source>
</evidence>
<sequence>MTRCHMQGDGFVPYWAGKRFPRGALRAAWVQMRFARRVSARSLRCKPQAASCEPRSVACAVARAWHAFRTARTTGIRGRGGVVFGILVVAYLFLGGAGAGAIVLACLVDLAWVREPFGMRARASLDEARPSERIVAFGLLVGLAAVALGALCLMFDLGRPDRLDALLTSAVPSLIVVGAYAVALLVACVAFLAAVRFAYVPVVPRAAVVVVETAAAASGAVVMLYTGLLLQSAVGVALWRTPLVPVLFALSSLSCGIAVLLACARFAGPLDACAARLARRFARADLAIVALEAACAALFAGLALASDHPARAASAESLVAGAHAALWWVGFAGCGLVAPFALEAASARMRPDLARATLAVAAVLVLVGGFCLRASIVDAGGHRALELEETSSAFALRLE</sequence>
<comment type="subcellular location">
    <subcellularLocation>
        <location evidence="1">Cell membrane</location>
        <topology evidence="1">Multi-pass membrane protein</topology>
    </subcellularLocation>
</comment>
<dbReference type="GO" id="GO:0005886">
    <property type="term" value="C:plasma membrane"/>
    <property type="evidence" value="ECO:0007669"/>
    <property type="project" value="UniProtKB-SubCell"/>
</dbReference>
<evidence type="ECO:0000256" key="2">
    <source>
        <dbReference type="ARBA" id="ARBA00008929"/>
    </source>
</evidence>
<evidence type="ECO:0000256" key="5">
    <source>
        <dbReference type="ARBA" id="ARBA00022989"/>
    </source>
</evidence>
<comment type="caution">
    <text evidence="8">The sequence shown here is derived from an EMBL/GenBank/DDBJ whole genome shotgun (WGS) entry which is preliminary data.</text>
</comment>
<keyword evidence="5 7" id="KW-1133">Transmembrane helix</keyword>
<feature type="transmembrane region" description="Helical" evidence="7">
    <location>
        <begin position="284"/>
        <end position="305"/>
    </location>
</feature>
<dbReference type="Pfam" id="PF03916">
    <property type="entry name" value="NrfD"/>
    <property type="match status" value="1"/>
</dbReference>
<dbReference type="Proteomes" id="UP000236488">
    <property type="component" value="Unassembled WGS sequence"/>
</dbReference>
<organism evidence="8 9">
    <name type="scientific">Rubneribacter badeniensis</name>
    <dbReference type="NCBI Taxonomy" id="2070688"/>
    <lineage>
        <taxon>Bacteria</taxon>
        <taxon>Bacillati</taxon>
        <taxon>Actinomycetota</taxon>
        <taxon>Coriobacteriia</taxon>
        <taxon>Eggerthellales</taxon>
        <taxon>Eggerthellaceae</taxon>
        <taxon>Rubneribacter</taxon>
    </lineage>
</organism>
<evidence type="ECO:0000256" key="3">
    <source>
        <dbReference type="ARBA" id="ARBA00022475"/>
    </source>
</evidence>
<feature type="transmembrane region" description="Helical" evidence="7">
    <location>
        <begin position="82"/>
        <end position="113"/>
    </location>
</feature>
<accession>A0A2K2U4A6</accession>
<reference evidence="8 9" key="1">
    <citation type="journal article" date="2018" name="Int. J. Syst. Evol. Microbiol.">
        <title>Rubneribacter badeniensis gen. nov., sp. nov. and Enteroscipio rubneri gen. nov., sp. nov., new members of the Eggerthellaceae isolated from human faeces.</title>
        <authorList>
            <person name="Danylec N."/>
            <person name="Gobl A."/>
            <person name="Stoll D.A."/>
            <person name="Hetzer B."/>
            <person name="Kulling S.E."/>
            <person name="Huch M."/>
        </authorList>
    </citation>
    <scope>NUCLEOTIDE SEQUENCE [LARGE SCALE GENOMIC DNA]</scope>
    <source>
        <strain evidence="8 9">ResAG-85</strain>
    </source>
</reference>
<keyword evidence="3" id="KW-1003">Cell membrane</keyword>
<feature type="transmembrane region" description="Helical" evidence="7">
    <location>
        <begin position="242"/>
        <end position="263"/>
    </location>
</feature>
<dbReference type="PANTHER" id="PTHR34856">
    <property type="entry name" value="PROTEIN NRFD"/>
    <property type="match status" value="1"/>
</dbReference>
<comment type="similarity">
    <text evidence="2">Belongs to the NrfD family.</text>
</comment>
<feature type="transmembrane region" description="Helical" evidence="7">
    <location>
        <begin position="170"/>
        <end position="195"/>
    </location>
</feature>
<evidence type="ECO:0000256" key="4">
    <source>
        <dbReference type="ARBA" id="ARBA00022692"/>
    </source>
</evidence>
<keyword evidence="4 7" id="KW-0812">Transmembrane</keyword>
<evidence type="ECO:0000256" key="7">
    <source>
        <dbReference type="SAM" id="Phobius"/>
    </source>
</evidence>
<keyword evidence="9" id="KW-1185">Reference proteome</keyword>
<dbReference type="EMBL" id="PPEL01000043">
    <property type="protein sequence ID" value="PNV65173.1"/>
    <property type="molecule type" value="Genomic_DNA"/>
</dbReference>
<feature type="transmembrane region" description="Helical" evidence="7">
    <location>
        <begin position="356"/>
        <end position="376"/>
    </location>
</feature>
<keyword evidence="6 7" id="KW-0472">Membrane</keyword>
<evidence type="ECO:0000313" key="9">
    <source>
        <dbReference type="Proteomes" id="UP000236488"/>
    </source>
</evidence>
<feature type="transmembrane region" description="Helical" evidence="7">
    <location>
        <begin position="134"/>
        <end position="158"/>
    </location>
</feature>
<evidence type="ECO:0000256" key="1">
    <source>
        <dbReference type="ARBA" id="ARBA00004651"/>
    </source>
</evidence>
<feature type="transmembrane region" description="Helical" evidence="7">
    <location>
        <begin position="325"/>
        <end position="344"/>
    </location>
</feature>
<dbReference type="Gene3D" id="1.20.1630.10">
    <property type="entry name" value="Formate dehydrogenase/DMSO reductase domain"/>
    <property type="match status" value="1"/>
</dbReference>
<dbReference type="InterPro" id="IPR005614">
    <property type="entry name" value="NrfD-like"/>
</dbReference>
<feature type="transmembrane region" description="Helical" evidence="7">
    <location>
        <begin position="207"/>
        <end position="230"/>
    </location>
</feature>
<evidence type="ECO:0000256" key="6">
    <source>
        <dbReference type="ARBA" id="ARBA00023136"/>
    </source>
</evidence>
<protein>
    <submittedName>
        <fullName evidence="8">Polysulfide reductase</fullName>
    </submittedName>
</protein>
<dbReference type="PANTHER" id="PTHR34856:SF2">
    <property type="entry name" value="PROTEIN NRFD"/>
    <property type="match status" value="1"/>
</dbReference>
<name>A0A2K2U4A6_9ACTN</name>
<gene>
    <name evidence="8" type="ORF">C2L80_07955</name>
</gene>
<proteinExistence type="inferred from homology"/>
<dbReference type="AlphaFoldDB" id="A0A2K2U4A6"/>
<dbReference type="InterPro" id="IPR052049">
    <property type="entry name" value="Electron_transfer_protein"/>
</dbReference>